<dbReference type="RefSeq" id="WP_229385452.1">
    <property type="nucleotide sequence ID" value="NZ_JAGTTN010000005.1"/>
</dbReference>
<dbReference type="PANTHER" id="PTHR47505">
    <property type="entry name" value="DNA UTILIZATION PROTEIN YHGH"/>
    <property type="match status" value="1"/>
</dbReference>
<dbReference type="AlphaFoldDB" id="A0A9X1LY25"/>
<dbReference type="EMBL" id="JAGTTN010000005">
    <property type="protein sequence ID" value="MCC2033440.1"/>
    <property type="molecule type" value="Genomic_DNA"/>
</dbReference>
<dbReference type="InterPro" id="IPR029057">
    <property type="entry name" value="PRTase-like"/>
</dbReference>
<organism evidence="4 5">
    <name type="scientific">Microbacterium allomyrinae</name>
    <dbReference type="NCBI Taxonomy" id="2830666"/>
    <lineage>
        <taxon>Bacteria</taxon>
        <taxon>Bacillati</taxon>
        <taxon>Actinomycetota</taxon>
        <taxon>Actinomycetes</taxon>
        <taxon>Micrococcales</taxon>
        <taxon>Microbacteriaceae</taxon>
        <taxon>Microbacterium</taxon>
    </lineage>
</organism>
<evidence type="ECO:0000259" key="3">
    <source>
        <dbReference type="Pfam" id="PF00156"/>
    </source>
</evidence>
<protein>
    <submittedName>
        <fullName evidence="4">ComF family protein</fullName>
    </submittedName>
</protein>
<dbReference type="SUPFAM" id="SSF53271">
    <property type="entry name" value="PRTase-like"/>
    <property type="match status" value="1"/>
</dbReference>
<reference evidence="4" key="1">
    <citation type="submission" date="2021-04" db="EMBL/GenBank/DDBJ databases">
        <title>Microbacterium tenobrionis sp. nov. and Microbacterium allomyrinae sp. nov., isolated from larvae of Tenobrio molitor and Allomyrina dichotoma, respectively.</title>
        <authorList>
            <person name="Lee S.D."/>
        </authorList>
    </citation>
    <scope>NUCLEOTIDE SEQUENCE</scope>
    <source>
        <strain evidence="4">BWT-G7</strain>
    </source>
</reference>
<sequence>MSGAFWPALRATCVGAIAEALALVLPVRCAGCDEPDVALCERCALALAPDPRRRTLDAPGGPVPVWSGLRFEGVAARVLRAIKQDGRTGLARALAPALAAALDSALGSAFPRTLDGAMRRENASTVLVVPMPTSAAAFRRRGFRVPDLIARRAGVRVRPLLRHTRRTGDQRGLDRDGRRRNVAGSLGATDAAGRRVIVVDDVITTGASLAEAVRALRAGGAVVIAVVTVAATPRHPPWPGERSVDTFETHT</sequence>
<feature type="compositionally biased region" description="Basic and acidic residues" evidence="2">
    <location>
        <begin position="166"/>
        <end position="179"/>
    </location>
</feature>
<dbReference type="Proteomes" id="UP001139354">
    <property type="component" value="Unassembled WGS sequence"/>
</dbReference>
<comment type="caution">
    <text evidence="4">The sequence shown here is derived from an EMBL/GenBank/DDBJ whole genome shotgun (WGS) entry which is preliminary data.</text>
</comment>
<name>A0A9X1LY25_9MICO</name>
<dbReference type="InterPro" id="IPR051910">
    <property type="entry name" value="ComF/GntX_DNA_util-trans"/>
</dbReference>
<feature type="domain" description="Phosphoribosyltransferase" evidence="3">
    <location>
        <begin position="140"/>
        <end position="233"/>
    </location>
</feature>
<dbReference type="PANTHER" id="PTHR47505:SF1">
    <property type="entry name" value="DNA UTILIZATION PROTEIN YHGH"/>
    <property type="match status" value="1"/>
</dbReference>
<evidence type="ECO:0000256" key="1">
    <source>
        <dbReference type="ARBA" id="ARBA00008007"/>
    </source>
</evidence>
<keyword evidence="5" id="KW-1185">Reference proteome</keyword>
<dbReference type="Pfam" id="PF00156">
    <property type="entry name" value="Pribosyltran"/>
    <property type="match status" value="1"/>
</dbReference>
<feature type="region of interest" description="Disordered" evidence="2">
    <location>
        <begin position="166"/>
        <end position="185"/>
    </location>
</feature>
<evidence type="ECO:0000256" key="2">
    <source>
        <dbReference type="SAM" id="MobiDB-lite"/>
    </source>
</evidence>
<comment type="similarity">
    <text evidence="1">Belongs to the ComF/GntX family.</text>
</comment>
<dbReference type="Gene3D" id="3.40.50.2020">
    <property type="match status" value="1"/>
</dbReference>
<dbReference type="InterPro" id="IPR000836">
    <property type="entry name" value="PRTase_dom"/>
</dbReference>
<accession>A0A9X1LY25</accession>
<gene>
    <name evidence="4" type="ORF">KEC57_14725</name>
</gene>
<dbReference type="CDD" id="cd06223">
    <property type="entry name" value="PRTases_typeI"/>
    <property type="match status" value="1"/>
</dbReference>
<proteinExistence type="inferred from homology"/>
<evidence type="ECO:0000313" key="5">
    <source>
        <dbReference type="Proteomes" id="UP001139354"/>
    </source>
</evidence>
<evidence type="ECO:0000313" key="4">
    <source>
        <dbReference type="EMBL" id="MCC2033440.1"/>
    </source>
</evidence>